<keyword evidence="4" id="KW-1185">Reference proteome</keyword>
<dbReference type="InterPro" id="IPR013538">
    <property type="entry name" value="ASHA1/2-like_C"/>
</dbReference>
<dbReference type="InterPro" id="IPR023393">
    <property type="entry name" value="START-like_dom_sf"/>
</dbReference>
<proteinExistence type="inferred from homology"/>
<gene>
    <name evidence="3" type="ORF">ACERZ8_18645</name>
</gene>
<feature type="domain" description="Activator of Hsp90 ATPase homologue 1/2-like C-terminal" evidence="2">
    <location>
        <begin position="15"/>
        <end position="157"/>
    </location>
</feature>
<dbReference type="Pfam" id="PF08327">
    <property type="entry name" value="AHSA1"/>
    <property type="match status" value="1"/>
</dbReference>
<dbReference type="Proteomes" id="UP001627408">
    <property type="component" value="Unassembled WGS sequence"/>
</dbReference>
<protein>
    <submittedName>
        <fullName evidence="3">SRPBCC domain-containing protein</fullName>
    </submittedName>
</protein>
<name>A0ABW8UXC3_9RHOB</name>
<comment type="caution">
    <text evidence="3">The sequence shown here is derived from an EMBL/GenBank/DDBJ whole genome shotgun (WGS) entry which is preliminary data.</text>
</comment>
<comment type="similarity">
    <text evidence="1">Belongs to the AHA1 family.</text>
</comment>
<dbReference type="SUPFAM" id="SSF55961">
    <property type="entry name" value="Bet v1-like"/>
    <property type="match status" value="1"/>
</dbReference>
<organism evidence="3 4">
    <name type="scientific">Tateyamaria armeniaca</name>
    <dbReference type="NCBI Taxonomy" id="2518930"/>
    <lineage>
        <taxon>Bacteria</taxon>
        <taxon>Pseudomonadati</taxon>
        <taxon>Pseudomonadota</taxon>
        <taxon>Alphaproteobacteria</taxon>
        <taxon>Rhodobacterales</taxon>
        <taxon>Roseobacteraceae</taxon>
        <taxon>Tateyamaria</taxon>
    </lineage>
</organism>
<dbReference type="RefSeq" id="WP_407593660.1">
    <property type="nucleotide sequence ID" value="NZ_JBHDIY010000002.1"/>
</dbReference>
<evidence type="ECO:0000313" key="3">
    <source>
        <dbReference type="EMBL" id="MFL4471796.1"/>
    </source>
</evidence>
<evidence type="ECO:0000313" key="4">
    <source>
        <dbReference type="Proteomes" id="UP001627408"/>
    </source>
</evidence>
<sequence length="165" mass="18370">MTDKQDWVRIEREFDAPIDLVWKMWTDPALFKQWYGPNGMSVPTAEMDVKIGGIRKVCMAMQTPERSMEMWFTGVYKEVRAPDRLVYTESMCDADGTIISPQAMGMPDSFPDVTEVIIDLNEVGGKTRMVMVHMGVVEGTAGAGGWNQAFDKLATLVQTVSSAGH</sequence>
<dbReference type="Gene3D" id="3.30.530.20">
    <property type="match status" value="1"/>
</dbReference>
<evidence type="ECO:0000259" key="2">
    <source>
        <dbReference type="Pfam" id="PF08327"/>
    </source>
</evidence>
<accession>A0ABW8UXC3</accession>
<dbReference type="EMBL" id="JBHDIY010000002">
    <property type="protein sequence ID" value="MFL4471796.1"/>
    <property type="molecule type" value="Genomic_DNA"/>
</dbReference>
<reference evidence="3 4" key="1">
    <citation type="submission" date="2024-08" db="EMBL/GenBank/DDBJ databases">
        <title>Tateyamaria sp. nov., isolated from marine algae.</title>
        <authorList>
            <person name="Choi B.J."/>
            <person name="Kim J.M."/>
            <person name="Lee J.K."/>
            <person name="Choi D.G."/>
            <person name="Bayburt H."/>
            <person name="Baek J.H."/>
            <person name="Han D.M."/>
            <person name="Jeon C.O."/>
        </authorList>
    </citation>
    <scope>NUCLEOTIDE SEQUENCE [LARGE SCALE GENOMIC DNA]</scope>
    <source>
        <strain evidence="3 4">KMU-156</strain>
    </source>
</reference>
<dbReference type="CDD" id="cd07814">
    <property type="entry name" value="SRPBCC_CalC_Aha1-like"/>
    <property type="match status" value="1"/>
</dbReference>
<evidence type="ECO:0000256" key="1">
    <source>
        <dbReference type="ARBA" id="ARBA00006817"/>
    </source>
</evidence>